<dbReference type="Proteomes" id="UP000434172">
    <property type="component" value="Unassembled WGS sequence"/>
</dbReference>
<dbReference type="EMBL" id="WOWK01000246">
    <property type="protein sequence ID" value="KAF0315018.1"/>
    <property type="molecule type" value="Genomic_DNA"/>
</dbReference>
<reference evidence="1 2" key="1">
    <citation type="submission" date="2019-12" db="EMBL/GenBank/DDBJ databases">
        <title>A genome sequence resource for the geographically widespread anthracnose pathogen Colletotrichum asianum.</title>
        <authorList>
            <person name="Meng Y."/>
        </authorList>
    </citation>
    <scope>NUCLEOTIDE SEQUENCE [LARGE SCALE GENOMIC DNA]</scope>
    <source>
        <strain evidence="1 2">ICMP 18580</strain>
    </source>
</reference>
<dbReference type="AlphaFoldDB" id="A0A8H3VYH9"/>
<protein>
    <submittedName>
        <fullName evidence="1">Uncharacterized protein</fullName>
    </submittedName>
</protein>
<sequence>AEVNKVLIKLDYIYKAKYIVFKKGYKEILVIVDKDSIVKSLLSKFSLVLEV</sequence>
<proteinExistence type="predicted"/>
<organism evidence="1 2">
    <name type="scientific">Colletotrichum asianum</name>
    <dbReference type="NCBI Taxonomy" id="702518"/>
    <lineage>
        <taxon>Eukaryota</taxon>
        <taxon>Fungi</taxon>
        <taxon>Dikarya</taxon>
        <taxon>Ascomycota</taxon>
        <taxon>Pezizomycotina</taxon>
        <taxon>Sordariomycetes</taxon>
        <taxon>Hypocreomycetidae</taxon>
        <taxon>Glomerellales</taxon>
        <taxon>Glomerellaceae</taxon>
        <taxon>Colletotrichum</taxon>
        <taxon>Colletotrichum gloeosporioides species complex</taxon>
    </lineage>
</organism>
<comment type="caution">
    <text evidence="1">The sequence shown here is derived from an EMBL/GenBank/DDBJ whole genome shotgun (WGS) entry which is preliminary data.</text>
</comment>
<keyword evidence="2" id="KW-1185">Reference proteome</keyword>
<feature type="non-terminal residue" evidence="1">
    <location>
        <position position="1"/>
    </location>
</feature>
<evidence type="ECO:0000313" key="2">
    <source>
        <dbReference type="Proteomes" id="UP000434172"/>
    </source>
</evidence>
<gene>
    <name evidence="1" type="ORF">GQ607_017751</name>
</gene>
<evidence type="ECO:0000313" key="1">
    <source>
        <dbReference type="EMBL" id="KAF0315018.1"/>
    </source>
</evidence>
<name>A0A8H3VYH9_9PEZI</name>
<accession>A0A8H3VYH9</accession>